<dbReference type="PANTHER" id="PTHR30069:SF29">
    <property type="entry name" value="HEMOGLOBIN AND HEMOGLOBIN-HAPTOGLOBIN-BINDING PROTEIN 1-RELATED"/>
    <property type="match status" value="1"/>
</dbReference>
<proteinExistence type="inferred from homology"/>
<evidence type="ECO:0000256" key="9">
    <source>
        <dbReference type="ARBA" id="ARBA00023237"/>
    </source>
</evidence>
<dbReference type="PROSITE" id="PS52016">
    <property type="entry name" value="TONB_DEPENDENT_REC_3"/>
    <property type="match status" value="1"/>
</dbReference>
<evidence type="ECO:0000256" key="3">
    <source>
        <dbReference type="ARBA" id="ARBA00022452"/>
    </source>
</evidence>
<evidence type="ECO:0000256" key="8">
    <source>
        <dbReference type="ARBA" id="ARBA00023170"/>
    </source>
</evidence>
<evidence type="ECO:0000259" key="14">
    <source>
        <dbReference type="Pfam" id="PF07715"/>
    </source>
</evidence>
<evidence type="ECO:0000256" key="6">
    <source>
        <dbReference type="ARBA" id="ARBA00023077"/>
    </source>
</evidence>
<evidence type="ECO:0000259" key="13">
    <source>
        <dbReference type="Pfam" id="PF00593"/>
    </source>
</evidence>
<dbReference type="GO" id="GO:0044718">
    <property type="term" value="P:siderophore transmembrane transport"/>
    <property type="evidence" value="ECO:0007669"/>
    <property type="project" value="TreeGrafter"/>
</dbReference>
<evidence type="ECO:0000256" key="12">
    <source>
        <dbReference type="SAM" id="SignalP"/>
    </source>
</evidence>
<comment type="similarity">
    <text evidence="10 11">Belongs to the TonB-dependent receptor family.</text>
</comment>
<comment type="caution">
    <text evidence="15">The sequence shown here is derived from an EMBL/GenBank/DDBJ whole genome shotgun (WGS) entry which is preliminary data.</text>
</comment>
<evidence type="ECO:0000256" key="2">
    <source>
        <dbReference type="ARBA" id="ARBA00022448"/>
    </source>
</evidence>
<dbReference type="Gene3D" id="2.170.130.10">
    <property type="entry name" value="TonB-dependent receptor, plug domain"/>
    <property type="match status" value="1"/>
</dbReference>
<dbReference type="HOGENOM" id="CLU_008287_18_0_9"/>
<keyword evidence="3 10" id="KW-1134">Transmembrane beta strand</keyword>
<keyword evidence="6 11" id="KW-0798">TonB box</keyword>
<protein>
    <submittedName>
        <fullName evidence="15">TonB-dependent receptor plug domain protein</fullName>
    </submittedName>
</protein>
<dbReference type="InterPro" id="IPR037066">
    <property type="entry name" value="Plug_dom_sf"/>
</dbReference>
<feature type="domain" description="TonB-dependent receptor-like beta-barrel" evidence="13">
    <location>
        <begin position="360"/>
        <end position="815"/>
    </location>
</feature>
<sequence>MSNMKRRYTAAAAMMMVMGLCASASAAFDENLNDYTLDTMVVEADAIKNKFGDTITEQSYYRTGGDVKVITREEIEKRHYTDLTEAIKRIPGVTFQNPGYRGGEYGYQFYNNGVSINGDTRVIILVDGRRVDNAASTRIGNSTTSGSKATGVNLDQVTNMENVDKIEVIKGPGASVYGSDALGGVINIITRKGGATNTGSIDLATGSWDKHKYALSYSGSAGDDNSWHYFISANRDMSGDTKYKDGTVGGTGTLGGSNWKEDGVNVRIDKDFNEKQSLKVWYNFKQGRDGYPIATPNMKYYNQKDWNDIIFKATVGKLDANNKLIWDGKFKEKGWRDPAGTKYEEYTKQDGTKGYYVLDASGNKIKTFTKLSGDAKNPGYHNLYALDGKAYGSFSKFKNNDWDIQYTFDKDNGMESFIRVYDQNHRYAHRDKYSWTTLSDASNAYNDMFPTGATSEQLAQWIKDNLAPFPGGDKAALKEWVEKTGGAASEPTSWHEEKNRGVQLQYAKSIGINDIIASVTYDKAKNYSKSYNNKTGALESSHVDRKTTTAYVQDKIHVSDKWDLTPALRYAKYSSFETTDAKGSTVQGKGNTHLLTPVLNTEYMFDDTSSMYLGWTKIYRPLKEGDYSTADYINKTPLDDEKGDAWTLGVRKDLDDKTSLAVHYDLTRMSNAIATLPVWNDSKGEFTSSPLNAKEDKKSFNVTLDHQFDDHFTISASYSHMKDKWSAKNGYILDPSWGYSNSSDINTAINSLRPQNHYSLNMSYENGNFYTGLLTNWYTGCSDYAFTSNRFLVLDWNMNYEVTKDMTAYLTVTNLTNEAYETSYNSWNGKGSSAMPGRCIMVGMKYSF</sequence>
<organism evidence="15 16">
    <name type="scientific">Phascolarctobacterium succinatutens YIT 12067</name>
    <dbReference type="NCBI Taxonomy" id="626939"/>
    <lineage>
        <taxon>Bacteria</taxon>
        <taxon>Bacillati</taxon>
        <taxon>Bacillota</taxon>
        <taxon>Negativicutes</taxon>
        <taxon>Acidaminococcales</taxon>
        <taxon>Acidaminococcaceae</taxon>
        <taxon>Phascolarctobacterium</taxon>
    </lineage>
</organism>
<keyword evidence="7 10" id="KW-0472">Membrane</keyword>
<keyword evidence="9 10" id="KW-0998">Cell outer membrane</keyword>
<dbReference type="Pfam" id="PF00593">
    <property type="entry name" value="TonB_dep_Rec_b-barrel"/>
    <property type="match status" value="1"/>
</dbReference>
<keyword evidence="2 10" id="KW-0813">Transport</keyword>
<feature type="domain" description="TonB-dependent receptor plug" evidence="14">
    <location>
        <begin position="63"/>
        <end position="185"/>
    </location>
</feature>
<dbReference type="AlphaFoldDB" id="E8LC22"/>
<dbReference type="InterPro" id="IPR000531">
    <property type="entry name" value="Beta-barrel_TonB"/>
</dbReference>
<dbReference type="GO" id="GO:0009279">
    <property type="term" value="C:cell outer membrane"/>
    <property type="evidence" value="ECO:0007669"/>
    <property type="project" value="UniProtKB-SubCell"/>
</dbReference>
<evidence type="ECO:0000256" key="5">
    <source>
        <dbReference type="ARBA" id="ARBA00022729"/>
    </source>
</evidence>
<evidence type="ECO:0000256" key="1">
    <source>
        <dbReference type="ARBA" id="ARBA00004571"/>
    </source>
</evidence>
<dbReference type="Pfam" id="PF07715">
    <property type="entry name" value="Plug"/>
    <property type="match status" value="1"/>
</dbReference>
<reference evidence="15 16" key="1">
    <citation type="submission" date="2011-01" db="EMBL/GenBank/DDBJ databases">
        <authorList>
            <person name="Weinstock G."/>
            <person name="Sodergren E."/>
            <person name="Clifton S."/>
            <person name="Fulton L."/>
            <person name="Fulton B."/>
            <person name="Courtney L."/>
            <person name="Fronick C."/>
            <person name="Harrison M."/>
            <person name="Strong C."/>
            <person name="Farmer C."/>
            <person name="Delahaunty K."/>
            <person name="Markovic C."/>
            <person name="Hall O."/>
            <person name="Minx P."/>
            <person name="Tomlinson C."/>
            <person name="Mitreva M."/>
            <person name="Hou S."/>
            <person name="Chen J."/>
            <person name="Wollam A."/>
            <person name="Pepin K.H."/>
            <person name="Johnson M."/>
            <person name="Bhonagiri V."/>
            <person name="Zhang X."/>
            <person name="Suruliraj S."/>
            <person name="Warren W."/>
            <person name="Chinwalla A."/>
            <person name="Mardis E.R."/>
            <person name="Wilson R.K."/>
        </authorList>
    </citation>
    <scope>NUCLEOTIDE SEQUENCE [LARGE SCALE GENOMIC DNA]</scope>
    <source>
        <strain evidence="15 16">YIT 12067</strain>
    </source>
</reference>
<comment type="subcellular location">
    <subcellularLocation>
        <location evidence="1 10">Cell outer membrane</location>
        <topology evidence="1 10">Multi-pass membrane protein</topology>
    </subcellularLocation>
</comment>
<accession>E8LC22</accession>
<dbReference type="RefSeq" id="WP_009144779.1">
    <property type="nucleotide sequence ID" value="NZ_GL830855.1"/>
</dbReference>
<dbReference type="PANTHER" id="PTHR30069">
    <property type="entry name" value="TONB-DEPENDENT OUTER MEMBRANE RECEPTOR"/>
    <property type="match status" value="1"/>
</dbReference>
<keyword evidence="8 15" id="KW-0675">Receptor</keyword>
<name>E8LC22_9FIRM</name>
<dbReference type="eggNOG" id="COG4771">
    <property type="taxonomic scope" value="Bacteria"/>
</dbReference>
<dbReference type="GO" id="GO:0015344">
    <property type="term" value="F:siderophore uptake transmembrane transporter activity"/>
    <property type="evidence" value="ECO:0007669"/>
    <property type="project" value="TreeGrafter"/>
</dbReference>
<dbReference type="Proteomes" id="UP000004923">
    <property type="component" value="Unassembled WGS sequence"/>
</dbReference>
<evidence type="ECO:0000256" key="4">
    <source>
        <dbReference type="ARBA" id="ARBA00022692"/>
    </source>
</evidence>
<dbReference type="InterPro" id="IPR036942">
    <property type="entry name" value="Beta-barrel_TonB_sf"/>
</dbReference>
<dbReference type="EMBL" id="AEVN01000013">
    <property type="protein sequence ID" value="EFY05628.1"/>
    <property type="molecule type" value="Genomic_DNA"/>
</dbReference>
<evidence type="ECO:0000256" key="10">
    <source>
        <dbReference type="PROSITE-ProRule" id="PRU01360"/>
    </source>
</evidence>
<keyword evidence="5 12" id="KW-0732">Signal</keyword>
<evidence type="ECO:0000256" key="7">
    <source>
        <dbReference type="ARBA" id="ARBA00023136"/>
    </source>
</evidence>
<dbReference type="InterPro" id="IPR039426">
    <property type="entry name" value="TonB-dep_rcpt-like"/>
</dbReference>
<keyword evidence="16" id="KW-1185">Reference proteome</keyword>
<feature type="chain" id="PRO_5038783894" evidence="12">
    <location>
        <begin position="27"/>
        <end position="848"/>
    </location>
</feature>
<keyword evidence="4 10" id="KW-0812">Transmembrane</keyword>
<dbReference type="InterPro" id="IPR012910">
    <property type="entry name" value="Plug_dom"/>
</dbReference>
<evidence type="ECO:0000313" key="16">
    <source>
        <dbReference type="Proteomes" id="UP000004923"/>
    </source>
</evidence>
<dbReference type="Gene3D" id="2.40.170.20">
    <property type="entry name" value="TonB-dependent receptor, beta-barrel domain"/>
    <property type="match status" value="1"/>
</dbReference>
<gene>
    <name evidence="15" type="ORF">HMPREF9443_00388</name>
</gene>
<evidence type="ECO:0000313" key="15">
    <source>
        <dbReference type="EMBL" id="EFY05628.1"/>
    </source>
</evidence>
<dbReference type="SUPFAM" id="SSF56935">
    <property type="entry name" value="Porins"/>
    <property type="match status" value="1"/>
</dbReference>
<evidence type="ECO:0000256" key="11">
    <source>
        <dbReference type="RuleBase" id="RU003357"/>
    </source>
</evidence>
<feature type="signal peptide" evidence="12">
    <location>
        <begin position="1"/>
        <end position="26"/>
    </location>
</feature>